<keyword evidence="5" id="KW-1185">Reference proteome</keyword>
<dbReference type="OrthoDB" id="79452at2759"/>
<dbReference type="SUPFAM" id="SSF103657">
    <property type="entry name" value="BAR/IMD domain-like"/>
    <property type="match status" value="1"/>
</dbReference>
<dbReference type="GO" id="GO:0005096">
    <property type="term" value="F:GTPase activator activity"/>
    <property type="evidence" value="ECO:0007669"/>
    <property type="project" value="UniProtKB-KW"/>
</dbReference>
<evidence type="ECO:0000259" key="3">
    <source>
        <dbReference type="PROSITE" id="PS50238"/>
    </source>
</evidence>
<feature type="compositionally biased region" description="Low complexity" evidence="2">
    <location>
        <begin position="225"/>
        <end position="239"/>
    </location>
</feature>
<evidence type="ECO:0000313" key="4">
    <source>
        <dbReference type="EMBL" id="PWO00751.1"/>
    </source>
</evidence>
<feature type="compositionally biased region" description="Basic and acidic residues" evidence="2">
    <location>
        <begin position="1"/>
        <end position="11"/>
    </location>
</feature>
<evidence type="ECO:0000256" key="1">
    <source>
        <dbReference type="ARBA" id="ARBA00022468"/>
    </source>
</evidence>
<dbReference type="PANTHER" id="PTHR15228">
    <property type="entry name" value="SPERMATHECAL PHYSIOLOGY VARIANT"/>
    <property type="match status" value="1"/>
</dbReference>
<dbReference type="SUPFAM" id="SSF48350">
    <property type="entry name" value="GTPase activation domain, GAP"/>
    <property type="match status" value="1"/>
</dbReference>
<dbReference type="Proteomes" id="UP000245946">
    <property type="component" value="Unassembled WGS sequence"/>
</dbReference>
<feature type="region of interest" description="Disordered" evidence="2">
    <location>
        <begin position="1"/>
        <end position="27"/>
    </location>
</feature>
<feature type="region of interest" description="Disordered" evidence="2">
    <location>
        <begin position="203"/>
        <end position="288"/>
    </location>
</feature>
<feature type="compositionally biased region" description="Basic residues" evidence="2">
    <location>
        <begin position="240"/>
        <end position="256"/>
    </location>
</feature>
<dbReference type="STRING" id="58919.A0A316ZG76"/>
<dbReference type="InterPro" id="IPR008936">
    <property type="entry name" value="Rho_GTPase_activation_prot"/>
</dbReference>
<sequence length="915" mass="98585">MSSARRSHDLGSDSSSHLGTGATTPSIGAAASAGELAAALNDSFRGSIAEAEAYLAFYEARARLEDEYVRGLRALVERQRETDVRIESRITAGSGSQPGSSELPAARRVWRELRENDLREIDMRLHHVEALRQTVIGPLTSYRDAQERIRKRVKEDLKTSCGRYEEMRNVTLPRTRRAYERKCEEVEQLRLQAQAVEDQRTLLAAPLRTPGSDRSNEDLHEFNYGSSPPSDSSGGLLRSPPRRTRSIRDRSHRRKSSTGSGGGALSDREGDGSAGEGLTTSDKSKPNFLDVLRSKDGWDQARKEAPKKINAFIARVREGAAERGVGVPSSSGDSYAASALGGDGGLGGGSGSMKNAQHMALKSVRIKREADDADKAYRKVIFDLETLRLRREKTLQAARVSVLECRRELGQTTRAVWLQNERSRVVLASSSLSLHDHAESVVEHTTDSLEGEIAKLEARLPRLDTLDEGPVPYINYFYGECKDLIFGTSLIDYAFSRAQHSAPVLGPARIEPPLIVTKCIEFIEARALEQAGIYRTSAKHTTVTGLAHAVEKDEERFGFADDTEPSAVAGLLKQYLRQLPEPVLPIPWEERVRHTHEREEHMRNGFAALKGRIRRLPPINQAVLKAVTLHLAKVASYSDKNKMTASNLSVVFGPVILSEADHETTSIAAAMEEDRTMEDLILYAGDIFDLKTAGAPILPPLTRSGGSNFDLPSPSLGITAAATPALSAQPSGPHSPVASSADAPLVVASTAGLRRSNAIVSPGPSSVPFFEGASQAPPAPLDAAPSPQSNGTARHAARPSLAGLDTGSEWSVRSETPLDATLGAAPAPPPRTADGRPFLGERRDTGLSNGAPPPEQPAMRFAAGSSSTPDAARQMYVSSEPTSAVTSSRDGSLGHGHELPYGHAAPALSYQQATP</sequence>
<feature type="region of interest" description="Disordered" evidence="2">
    <location>
        <begin position="769"/>
        <end position="798"/>
    </location>
</feature>
<accession>A0A316ZG76</accession>
<feature type="region of interest" description="Disordered" evidence="2">
    <location>
        <begin position="820"/>
        <end position="915"/>
    </location>
</feature>
<dbReference type="InterPro" id="IPR000198">
    <property type="entry name" value="RhoGAP_dom"/>
</dbReference>
<keyword evidence="1" id="KW-0343">GTPase activation</keyword>
<protein>
    <submittedName>
        <fullName evidence="4">RhoGAP-domain-containing protein</fullName>
    </submittedName>
</protein>
<dbReference type="Gene3D" id="1.10.555.10">
    <property type="entry name" value="Rho GTPase activation protein"/>
    <property type="match status" value="1"/>
</dbReference>
<dbReference type="AlphaFoldDB" id="A0A316ZG76"/>
<dbReference type="PANTHER" id="PTHR15228:SF25">
    <property type="entry name" value="F-BAR DOMAIN-CONTAINING PROTEIN"/>
    <property type="match status" value="1"/>
</dbReference>
<dbReference type="PROSITE" id="PS50238">
    <property type="entry name" value="RHOGAP"/>
    <property type="match status" value="1"/>
</dbReference>
<organism evidence="4 5">
    <name type="scientific">Tilletiopsis washingtonensis</name>
    <dbReference type="NCBI Taxonomy" id="58919"/>
    <lineage>
        <taxon>Eukaryota</taxon>
        <taxon>Fungi</taxon>
        <taxon>Dikarya</taxon>
        <taxon>Basidiomycota</taxon>
        <taxon>Ustilaginomycotina</taxon>
        <taxon>Exobasidiomycetes</taxon>
        <taxon>Entylomatales</taxon>
        <taxon>Entylomatales incertae sedis</taxon>
        <taxon>Tilletiopsis</taxon>
    </lineage>
</organism>
<dbReference type="RefSeq" id="XP_025601029.1">
    <property type="nucleotide sequence ID" value="XM_025741411.1"/>
</dbReference>
<dbReference type="Gene3D" id="1.20.1270.60">
    <property type="entry name" value="Arfaptin homology (AH) domain/BAR domain"/>
    <property type="match status" value="1"/>
</dbReference>
<name>A0A316ZG76_9BASI</name>
<feature type="compositionally biased region" description="Polar residues" evidence="2">
    <location>
        <begin position="876"/>
        <end position="890"/>
    </location>
</feature>
<reference evidence="4 5" key="1">
    <citation type="journal article" date="2018" name="Mol. Biol. Evol.">
        <title>Broad Genomic Sampling Reveals a Smut Pathogenic Ancestry of the Fungal Clade Ustilaginomycotina.</title>
        <authorList>
            <person name="Kijpornyongpan T."/>
            <person name="Mondo S.J."/>
            <person name="Barry K."/>
            <person name="Sandor L."/>
            <person name="Lee J."/>
            <person name="Lipzen A."/>
            <person name="Pangilinan J."/>
            <person name="LaButti K."/>
            <person name="Hainaut M."/>
            <person name="Henrissat B."/>
            <person name="Grigoriev I.V."/>
            <person name="Spatafora J.W."/>
            <person name="Aime M.C."/>
        </authorList>
    </citation>
    <scope>NUCLEOTIDE SEQUENCE [LARGE SCALE GENOMIC DNA]</scope>
    <source>
        <strain evidence="4 5">MCA 4186</strain>
    </source>
</reference>
<dbReference type="GeneID" id="37268955"/>
<proteinExistence type="predicted"/>
<dbReference type="InterPro" id="IPR027267">
    <property type="entry name" value="AH/BAR_dom_sf"/>
</dbReference>
<dbReference type="EMBL" id="KZ819284">
    <property type="protein sequence ID" value="PWO00751.1"/>
    <property type="molecule type" value="Genomic_DNA"/>
</dbReference>
<dbReference type="SMART" id="SM00324">
    <property type="entry name" value="RhoGAP"/>
    <property type="match status" value="1"/>
</dbReference>
<feature type="domain" description="Rho-GAP" evidence="3">
    <location>
        <begin position="488"/>
        <end position="688"/>
    </location>
</feature>
<dbReference type="GO" id="GO:0007165">
    <property type="term" value="P:signal transduction"/>
    <property type="evidence" value="ECO:0007669"/>
    <property type="project" value="InterPro"/>
</dbReference>
<gene>
    <name evidence="4" type="ORF">FA09DRAFT_327476</name>
</gene>
<dbReference type="InterPro" id="IPR051025">
    <property type="entry name" value="RhoGAP"/>
</dbReference>
<dbReference type="Pfam" id="PF00620">
    <property type="entry name" value="RhoGAP"/>
    <property type="match status" value="1"/>
</dbReference>
<evidence type="ECO:0000313" key="5">
    <source>
        <dbReference type="Proteomes" id="UP000245946"/>
    </source>
</evidence>
<evidence type="ECO:0000256" key="2">
    <source>
        <dbReference type="SAM" id="MobiDB-lite"/>
    </source>
</evidence>
<feature type="compositionally biased region" description="Low complexity" evidence="2">
    <location>
        <begin position="773"/>
        <end position="789"/>
    </location>
</feature>